<evidence type="ECO:0000313" key="5">
    <source>
        <dbReference type="EMBL" id="MDA3731611.1"/>
    </source>
</evidence>
<dbReference type="GO" id="GO:0051536">
    <property type="term" value="F:iron-sulfur cluster binding"/>
    <property type="evidence" value="ECO:0007669"/>
    <property type="project" value="UniProtKB-KW"/>
</dbReference>
<keyword evidence="1" id="KW-0479">Metal-binding</keyword>
<evidence type="ECO:0000256" key="1">
    <source>
        <dbReference type="ARBA" id="ARBA00022723"/>
    </source>
</evidence>
<sequence length="341" mass="40043">MGYKLKIKAFNDLLQALENEYEIWAPKRFIGKGSFADTDYIRYDQVHDYSTMELTERSHSSAKEVVFPITQTILYFDETGYRVPQLPSKEKLVIARACDITGIHRLDTLYQKNGDPDFYYNRLREKVHFIILECPHSFRSCFCKSMGGDQTDDFVMGMTVKDQEIYLELNGDTFTNYLEGVESEQVDYTFTFPQHNDVTVTPPDVDDMPRAIFEHPMWETYDRCIDCGRCNLNCPTCTCFTTTDLFYNENKTVGERRRVWSSCHFKKFTDMAGGHSFRNTQRERGRFHVLHKVYDFRKRFHQGNMCVGCGRCEESCPKYISYIDAVNTLTKVLKEEYLHEK</sequence>
<dbReference type="RefSeq" id="WP_271011975.1">
    <property type="nucleotide sequence ID" value="NZ_JAQIFT010000040.1"/>
</dbReference>
<name>A0AA42J0X7_9FIRM</name>
<dbReference type="InterPro" id="IPR014259">
    <property type="entry name" value="Sulphite_reductase_A"/>
</dbReference>
<dbReference type="InterPro" id="IPR017896">
    <property type="entry name" value="4Fe4S_Fe-S-bd"/>
</dbReference>
<evidence type="ECO:0000313" key="6">
    <source>
        <dbReference type="Proteomes" id="UP001169242"/>
    </source>
</evidence>
<dbReference type="Pfam" id="PF17179">
    <property type="entry name" value="Fer4_22"/>
    <property type="match status" value="1"/>
</dbReference>
<dbReference type="GO" id="GO:0046872">
    <property type="term" value="F:metal ion binding"/>
    <property type="evidence" value="ECO:0007669"/>
    <property type="project" value="UniProtKB-KW"/>
</dbReference>
<evidence type="ECO:0000256" key="3">
    <source>
        <dbReference type="ARBA" id="ARBA00023014"/>
    </source>
</evidence>
<dbReference type="PROSITE" id="PS00198">
    <property type="entry name" value="4FE4S_FER_1"/>
    <property type="match status" value="2"/>
</dbReference>
<dbReference type="PANTHER" id="PTHR40447">
    <property type="entry name" value="ANAEROBIC SULFITE REDUCTASE SUBUNIT A"/>
    <property type="match status" value="1"/>
</dbReference>
<accession>A0AA42J0X7</accession>
<dbReference type="Proteomes" id="UP001169242">
    <property type="component" value="Unassembled WGS sequence"/>
</dbReference>
<gene>
    <name evidence="5" type="primary">asrA</name>
    <name evidence="5" type="ORF">PBV87_09000</name>
</gene>
<keyword evidence="3" id="KW-0411">Iron-sulfur</keyword>
<reference evidence="5" key="1">
    <citation type="journal article" date="2023" name="Int. J. Syst. Evol. Microbiol.">
        <title>&lt;i&gt;Holtiella tumoricola&lt;/i&gt; gen. nov. sp. nov., isolated from a human clinical sample.</title>
        <authorList>
            <person name="Allen-Vercoe E."/>
            <person name="Daigneault M.C."/>
            <person name="Vancuren S.J."/>
            <person name="Cochrane K."/>
            <person name="O'Neal L.L."/>
            <person name="Sankaranarayanan K."/>
            <person name="Lawson P.A."/>
        </authorList>
    </citation>
    <scope>NUCLEOTIDE SEQUENCE</scope>
    <source>
        <strain evidence="5">CC70A</strain>
    </source>
</reference>
<feature type="domain" description="4Fe-4S ferredoxin-type" evidence="4">
    <location>
        <begin position="214"/>
        <end position="245"/>
    </location>
</feature>
<protein>
    <submittedName>
        <fullName evidence="5">Anaerobic sulfite reductase subunit AsrA</fullName>
    </submittedName>
</protein>
<dbReference type="InterPro" id="IPR009051">
    <property type="entry name" value="Helical_ferredxn"/>
</dbReference>
<organism evidence="5 6">
    <name type="scientific">Holtiella tumoricola</name>
    <dbReference type="NCBI Taxonomy" id="3018743"/>
    <lineage>
        <taxon>Bacteria</taxon>
        <taxon>Bacillati</taxon>
        <taxon>Bacillota</taxon>
        <taxon>Clostridia</taxon>
        <taxon>Lachnospirales</taxon>
        <taxon>Cellulosilyticaceae</taxon>
        <taxon>Holtiella</taxon>
    </lineage>
</organism>
<evidence type="ECO:0000259" key="4">
    <source>
        <dbReference type="PROSITE" id="PS51379"/>
    </source>
</evidence>
<dbReference type="SUPFAM" id="SSF46548">
    <property type="entry name" value="alpha-helical ferredoxin"/>
    <property type="match status" value="1"/>
</dbReference>
<dbReference type="NCBIfam" id="TIGR02910">
    <property type="entry name" value="sulfite_red_A"/>
    <property type="match status" value="1"/>
</dbReference>
<dbReference type="Gene3D" id="1.10.1060.10">
    <property type="entry name" value="Alpha-helical ferredoxin"/>
    <property type="match status" value="1"/>
</dbReference>
<proteinExistence type="predicted"/>
<comment type="caution">
    <text evidence="5">The sequence shown here is derived from an EMBL/GenBank/DDBJ whole genome shotgun (WGS) entry which is preliminary data.</text>
</comment>
<dbReference type="AlphaFoldDB" id="A0AA42J0X7"/>
<dbReference type="InterPro" id="IPR017900">
    <property type="entry name" value="4Fe4S_Fe_S_CS"/>
</dbReference>
<dbReference type="EMBL" id="JAQIFT010000040">
    <property type="protein sequence ID" value="MDA3731611.1"/>
    <property type="molecule type" value="Genomic_DNA"/>
</dbReference>
<feature type="domain" description="4Fe-4S ferredoxin-type" evidence="4">
    <location>
        <begin position="296"/>
        <end position="325"/>
    </location>
</feature>
<dbReference type="PROSITE" id="PS51379">
    <property type="entry name" value="4FE4S_FER_2"/>
    <property type="match status" value="2"/>
</dbReference>
<keyword evidence="2" id="KW-0408">Iron</keyword>
<dbReference type="PANTHER" id="PTHR40447:SF1">
    <property type="entry name" value="ANAEROBIC SULFITE REDUCTASE SUBUNIT A"/>
    <property type="match status" value="1"/>
</dbReference>
<keyword evidence="6" id="KW-1185">Reference proteome</keyword>
<evidence type="ECO:0000256" key="2">
    <source>
        <dbReference type="ARBA" id="ARBA00023004"/>
    </source>
</evidence>